<evidence type="ECO:0000259" key="6">
    <source>
        <dbReference type="PROSITE" id="PS50977"/>
    </source>
</evidence>
<evidence type="ECO:0000256" key="2">
    <source>
        <dbReference type="ARBA" id="ARBA00023015"/>
    </source>
</evidence>
<dbReference type="InterPro" id="IPR041490">
    <property type="entry name" value="KstR2_TetR_C"/>
</dbReference>
<dbReference type="SUPFAM" id="SSF46689">
    <property type="entry name" value="Homeodomain-like"/>
    <property type="match status" value="1"/>
</dbReference>
<dbReference type="GO" id="GO:0003700">
    <property type="term" value="F:DNA-binding transcription factor activity"/>
    <property type="evidence" value="ECO:0007669"/>
    <property type="project" value="TreeGrafter"/>
</dbReference>
<dbReference type="AlphaFoldDB" id="A0A2H1JKY3"/>
<dbReference type="Gene3D" id="1.10.10.60">
    <property type="entry name" value="Homeodomain-like"/>
    <property type="match status" value="1"/>
</dbReference>
<gene>
    <name evidence="7" type="ORF">BANT10_02129</name>
</gene>
<dbReference type="Gene3D" id="1.10.357.10">
    <property type="entry name" value="Tetracycline Repressor, domain 2"/>
    <property type="match status" value="1"/>
</dbReference>
<dbReference type="PANTHER" id="PTHR30055:SF175">
    <property type="entry name" value="HTH-TYPE TRANSCRIPTIONAL REPRESSOR KSTR2"/>
    <property type="match status" value="1"/>
</dbReference>
<dbReference type="InterPro" id="IPR009057">
    <property type="entry name" value="Homeodomain-like_sf"/>
</dbReference>
<sequence length="241" mass="26729">MYSRLASERLFDIRPPGGTSTVRSTNGRNNILRSARDTFAAKGFDGASIRDIAQAAGLSLSALYYYFPSKQEALYELVHTAYTWYSEHCRAVIAEVGDDPTEQLTVAVRYLARYRIENVSVSTVLLRDTERLTGDNATRVKELQREARVIMGDIVQAGIDAGTFHVDSAQLATRAIHSICNSLSLWYRPTGDLTPDTIERDFTQYSLRILGVDPSAEELGRLLALPISQAGMLDFISDDKA</sequence>
<evidence type="ECO:0000256" key="3">
    <source>
        <dbReference type="ARBA" id="ARBA00023125"/>
    </source>
</evidence>
<dbReference type="InterPro" id="IPR050109">
    <property type="entry name" value="HTH-type_TetR-like_transc_reg"/>
</dbReference>
<dbReference type="Pfam" id="PF00440">
    <property type="entry name" value="TetR_N"/>
    <property type="match status" value="1"/>
</dbReference>
<evidence type="ECO:0000313" key="7">
    <source>
        <dbReference type="EMBL" id="SMX88195.1"/>
    </source>
</evidence>
<dbReference type="PRINTS" id="PR00455">
    <property type="entry name" value="HTHTETR"/>
</dbReference>
<name>A0A2H1JKY3_9MICO</name>
<organism evidence="7 8">
    <name type="scientific">Brevibacterium antiquum</name>
    <dbReference type="NCBI Taxonomy" id="234835"/>
    <lineage>
        <taxon>Bacteria</taxon>
        <taxon>Bacillati</taxon>
        <taxon>Actinomycetota</taxon>
        <taxon>Actinomycetes</taxon>
        <taxon>Micrococcales</taxon>
        <taxon>Brevibacteriaceae</taxon>
        <taxon>Brevibacterium</taxon>
    </lineage>
</organism>
<dbReference type="InterPro" id="IPR036271">
    <property type="entry name" value="Tet_transcr_reg_TetR-rel_C_sf"/>
</dbReference>
<keyword evidence="8" id="KW-1185">Reference proteome</keyword>
<feature type="DNA-binding region" description="H-T-H motif" evidence="5">
    <location>
        <begin position="48"/>
        <end position="67"/>
    </location>
</feature>
<dbReference type="InterPro" id="IPR001647">
    <property type="entry name" value="HTH_TetR"/>
</dbReference>
<evidence type="ECO:0000256" key="1">
    <source>
        <dbReference type="ARBA" id="ARBA00022491"/>
    </source>
</evidence>
<keyword evidence="2" id="KW-0805">Transcription regulation</keyword>
<dbReference type="EMBL" id="FXZE01000008">
    <property type="protein sequence ID" value="SMX88195.1"/>
    <property type="molecule type" value="Genomic_DNA"/>
</dbReference>
<evidence type="ECO:0000313" key="8">
    <source>
        <dbReference type="Proteomes" id="UP000234342"/>
    </source>
</evidence>
<evidence type="ECO:0000256" key="5">
    <source>
        <dbReference type="PROSITE-ProRule" id="PRU00335"/>
    </source>
</evidence>
<keyword evidence="4" id="KW-0804">Transcription</keyword>
<dbReference type="SUPFAM" id="SSF48498">
    <property type="entry name" value="Tetracyclin repressor-like, C-terminal domain"/>
    <property type="match status" value="1"/>
</dbReference>
<keyword evidence="3 5" id="KW-0238">DNA-binding</keyword>
<dbReference type="PROSITE" id="PS50977">
    <property type="entry name" value="HTH_TETR_2"/>
    <property type="match status" value="1"/>
</dbReference>
<dbReference type="Pfam" id="PF17932">
    <property type="entry name" value="TetR_C_24"/>
    <property type="match status" value="1"/>
</dbReference>
<feature type="domain" description="HTH tetR-type" evidence="6">
    <location>
        <begin position="25"/>
        <end position="85"/>
    </location>
</feature>
<dbReference type="PANTHER" id="PTHR30055">
    <property type="entry name" value="HTH-TYPE TRANSCRIPTIONAL REGULATOR RUTR"/>
    <property type="match status" value="1"/>
</dbReference>
<dbReference type="GO" id="GO:0000976">
    <property type="term" value="F:transcription cis-regulatory region binding"/>
    <property type="evidence" value="ECO:0007669"/>
    <property type="project" value="TreeGrafter"/>
</dbReference>
<reference evidence="8" key="1">
    <citation type="submission" date="2017-03" db="EMBL/GenBank/DDBJ databases">
        <authorList>
            <person name="Monnet C."/>
        </authorList>
    </citation>
    <scope>NUCLEOTIDE SEQUENCE [LARGE SCALE GENOMIC DNA]</scope>
    <source>
        <strain evidence="8">P10</strain>
    </source>
</reference>
<proteinExistence type="predicted"/>
<evidence type="ECO:0000256" key="4">
    <source>
        <dbReference type="ARBA" id="ARBA00023163"/>
    </source>
</evidence>
<accession>A0A2H1JKY3</accession>
<keyword evidence="1" id="KW-0678">Repressor</keyword>
<protein>
    <submittedName>
        <fullName evidence="7">Transcriptional regulator, TetR family</fullName>
    </submittedName>
</protein>
<dbReference type="Proteomes" id="UP000234342">
    <property type="component" value="Unassembled WGS sequence"/>
</dbReference>